<evidence type="ECO:0000259" key="6">
    <source>
        <dbReference type="PROSITE" id="PS51228"/>
    </source>
</evidence>
<dbReference type="InterPro" id="IPR036770">
    <property type="entry name" value="Ankyrin_rpt-contain_sf"/>
</dbReference>
<dbReference type="PANTHER" id="PTHR24119:SF0">
    <property type="entry name" value="ACYL-COA-BINDING DOMAIN-CONTAINING PROTEIN 6"/>
    <property type="match status" value="1"/>
</dbReference>
<dbReference type="Gene3D" id="1.25.40.20">
    <property type="entry name" value="Ankyrin repeat-containing domain"/>
    <property type="match status" value="1"/>
</dbReference>
<keyword evidence="2" id="KW-0677">Repeat</keyword>
<feature type="repeat" description="ANK" evidence="5">
    <location>
        <begin position="165"/>
        <end position="197"/>
    </location>
</feature>
<reference evidence="7" key="1">
    <citation type="submission" date="2020-03" db="EMBL/GenBank/DDBJ databases">
        <title>Transcriptomic Profiling of the Digestive Tract of the Rat Flea, Xenopsylla cheopis, Following Blood Feeding and Infection with Yersinia pestis.</title>
        <authorList>
            <person name="Bland D.M."/>
            <person name="Martens C.A."/>
            <person name="Virtaneva K."/>
            <person name="Kanakabandi K."/>
            <person name="Long D."/>
            <person name="Rosenke R."/>
            <person name="Saturday G.A."/>
            <person name="Hoyt F.H."/>
            <person name="Bruno D.P."/>
            <person name="Ribeiro J.M.C."/>
            <person name="Hinnebusch J."/>
        </authorList>
    </citation>
    <scope>NUCLEOTIDE SEQUENCE</scope>
</reference>
<dbReference type="PANTHER" id="PTHR24119">
    <property type="entry name" value="ACYL-COA-BINDING DOMAIN-CONTAINING PROTEIN 6"/>
    <property type="match status" value="1"/>
</dbReference>
<dbReference type="Pfam" id="PF00887">
    <property type="entry name" value="ACBP"/>
    <property type="match status" value="1"/>
</dbReference>
<evidence type="ECO:0000256" key="4">
    <source>
        <dbReference type="ARBA" id="ARBA00023121"/>
    </source>
</evidence>
<accession>A0A6M2DRH2</accession>
<feature type="domain" description="ACB" evidence="6">
    <location>
        <begin position="22"/>
        <end position="107"/>
    </location>
</feature>
<dbReference type="InterPro" id="IPR014352">
    <property type="entry name" value="FERM/acyl-CoA-bd_prot_sf"/>
</dbReference>
<dbReference type="Gene3D" id="1.20.80.10">
    <property type="match status" value="1"/>
</dbReference>
<dbReference type="EMBL" id="GIIL01005090">
    <property type="protein sequence ID" value="NOV48816.1"/>
    <property type="molecule type" value="Transcribed_RNA"/>
</dbReference>
<dbReference type="AlphaFoldDB" id="A0A6M2DRH2"/>
<dbReference type="SUPFAM" id="SSF47027">
    <property type="entry name" value="Acyl-CoA binding protein"/>
    <property type="match status" value="1"/>
</dbReference>
<dbReference type="PROSITE" id="PS50088">
    <property type="entry name" value="ANK_REPEAT"/>
    <property type="match status" value="2"/>
</dbReference>
<evidence type="ECO:0000256" key="2">
    <source>
        <dbReference type="ARBA" id="ARBA00022737"/>
    </source>
</evidence>
<feature type="repeat" description="ANK" evidence="5">
    <location>
        <begin position="198"/>
        <end position="230"/>
    </location>
</feature>
<keyword evidence="4" id="KW-0446">Lipid-binding</keyword>
<dbReference type="SUPFAM" id="SSF48403">
    <property type="entry name" value="Ankyrin repeat"/>
    <property type="match status" value="1"/>
</dbReference>
<dbReference type="PRINTS" id="PR00689">
    <property type="entry name" value="ACOABINDINGP"/>
</dbReference>
<protein>
    <recommendedName>
        <fullName evidence="1">Acyl-CoA-binding domain-containing protein 6</fullName>
    </recommendedName>
</protein>
<dbReference type="PROSITE" id="PS51228">
    <property type="entry name" value="ACB_2"/>
    <property type="match status" value="1"/>
</dbReference>
<evidence type="ECO:0000256" key="1">
    <source>
        <dbReference type="ARBA" id="ARBA00018419"/>
    </source>
</evidence>
<organism evidence="7">
    <name type="scientific">Xenopsylla cheopis</name>
    <name type="common">Oriental rat flea</name>
    <name type="synonym">Pulex cheopis</name>
    <dbReference type="NCBI Taxonomy" id="163159"/>
    <lineage>
        <taxon>Eukaryota</taxon>
        <taxon>Metazoa</taxon>
        <taxon>Ecdysozoa</taxon>
        <taxon>Arthropoda</taxon>
        <taxon>Hexapoda</taxon>
        <taxon>Insecta</taxon>
        <taxon>Pterygota</taxon>
        <taxon>Neoptera</taxon>
        <taxon>Endopterygota</taxon>
        <taxon>Siphonaptera</taxon>
        <taxon>Pulicidae</taxon>
        <taxon>Xenopsyllinae</taxon>
        <taxon>Xenopsylla</taxon>
    </lineage>
</organism>
<dbReference type="InterPro" id="IPR000582">
    <property type="entry name" value="Acyl-CoA-binding_protein"/>
</dbReference>
<sequence>MAECGSKVSDSDDDESNVNSDLVNRFNWAATFLSDNAHNMDSSVLLQLYALYKQATVGCCNIPKPSWFRTQDKMKWEAWSSLKDMPKEIAMEKYIYLISTINKTWNASGSTSKAKSQSWITVSTFSSGDSATNEAKNIFDFCKDGDLYQVSLLLEGTTKDLLDNQGLGLLHWAADRGYLQIIKLLLINGYDVNLLDAEGQTALHYAVSCSHKECIKYLLERGIDFNIKDDDGKLARDLTDDVEILKLLDMFFAE</sequence>
<dbReference type="PROSITE" id="PS50297">
    <property type="entry name" value="ANK_REP_REGION"/>
    <property type="match status" value="2"/>
</dbReference>
<dbReference type="GO" id="GO:0000062">
    <property type="term" value="F:fatty-acyl-CoA binding"/>
    <property type="evidence" value="ECO:0007669"/>
    <property type="project" value="InterPro"/>
</dbReference>
<name>A0A6M2DRH2_XENCH</name>
<proteinExistence type="predicted"/>
<evidence type="ECO:0000256" key="3">
    <source>
        <dbReference type="ARBA" id="ARBA00023043"/>
    </source>
</evidence>
<evidence type="ECO:0000313" key="7">
    <source>
        <dbReference type="EMBL" id="NOV48816.1"/>
    </source>
</evidence>
<dbReference type="Pfam" id="PF12796">
    <property type="entry name" value="Ank_2"/>
    <property type="match status" value="1"/>
</dbReference>
<dbReference type="InterPro" id="IPR002110">
    <property type="entry name" value="Ankyrin_rpt"/>
</dbReference>
<dbReference type="InterPro" id="IPR035984">
    <property type="entry name" value="Acyl-CoA-binding_sf"/>
</dbReference>
<dbReference type="SMART" id="SM00248">
    <property type="entry name" value="ANK"/>
    <property type="match status" value="2"/>
</dbReference>
<evidence type="ECO:0000256" key="5">
    <source>
        <dbReference type="PROSITE-ProRule" id="PRU00023"/>
    </source>
</evidence>
<keyword evidence="3 5" id="KW-0040">ANK repeat</keyword>